<evidence type="ECO:0000313" key="1">
    <source>
        <dbReference type="EMBL" id="KAK9300276.1"/>
    </source>
</evidence>
<name>A0AAW0ZRT0_9HYME</name>
<dbReference type="AlphaFoldDB" id="A0AAW0ZRT0"/>
<proteinExistence type="predicted"/>
<sequence length="111" mass="12451">MILRVTSDIPRAYLVYSEWNGANTPGPKEEIFTRQTERFSAGVELHAGIFSPLEKQVKSNIGIDGALSPVRGLCLFTSSTGEASLQKFVYREHGSTEVRIVILRPWRLDGW</sequence>
<gene>
    <name evidence="1" type="ORF">QLX08_007035</name>
</gene>
<accession>A0AAW0ZRT0</accession>
<comment type="caution">
    <text evidence="1">The sequence shown here is derived from an EMBL/GenBank/DDBJ whole genome shotgun (WGS) entry which is preliminary data.</text>
</comment>
<dbReference type="Proteomes" id="UP001432146">
    <property type="component" value="Unassembled WGS sequence"/>
</dbReference>
<evidence type="ECO:0000313" key="2">
    <source>
        <dbReference type="Proteomes" id="UP001432146"/>
    </source>
</evidence>
<protein>
    <submittedName>
        <fullName evidence="1">Uncharacterized protein</fullName>
    </submittedName>
</protein>
<dbReference type="EMBL" id="JAWNGG020000129">
    <property type="protein sequence ID" value="KAK9300276.1"/>
    <property type="molecule type" value="Genomic_DNA"/>
</dbReference>
<organism evidence="1 2">
    <name type="scientific">Tetragonisca angustula</name>
    <dbReference type="NCBI Taxonomy" id="166442"/>
    <lineage>
        <taxon>Eukaryota</taxon>
        <taxon>Metazoa</taxon>
        <taxon>Ecdysozoa</taxon>
        <taxon>Arthropoda</taxon>
        <taxon>Hexapoda</taxon>
        <taxon>Insecta</taxon>
        <taxon>Pterygota</taxon>
        <taxon>Neoptera</taxon>
        <taxon>Endopterygota</taxon>
        <taxon>Hymenoptera</taxon>
        <taxon>Apocrita</taxon>
        <taxon>Aculeata</taxon>
        <taxon>Apoidea</taxon>
        <taxon>Anthophila</taxon>
        <taxon>Apidae</taxon>
        <taxon>Tetragonisca</taxon>
    </lineage>
</organism>
<keyword evidence="2" id="KW-1185">Reference proteome</keyword>
<reference evidence="1 2" key="1">
    <citation type="submission" date="2024-05" db="EMBL/GenBank/DDBJ databases">
        <title>The nuclear and mitochondrial genome assemblies of Tetragonisca angustula (Apidae: Meliponini), a tiny yet remarkable pollinator in the Neotropics.</title>
        <authorList>
            <person name="Ferrari R."/>
            <person name="Ricardo P.C."/>
            <person name="Dias F.C."/>
            <person name="Araujo N.S."/>
            <person name="Soares D.O."/>
            <person name="Zhou Q.-S."/>
            <person name="Zhu C.-D."/>
            <person name="Coutinho L."/>
            <person name="Airas M.C."/>
            <person name="Batista T.M."/>
        </authorList>
    </citation>
    <scope>NUCLEOTIDE SEQUENCE [LARGE SCALE GENOMIC DNA]</scope>
    <source>
        <strain evidence="1">ASF017062</strain>
        <tissue evidence="1">Abdomen</tissue>
    </source>
</reference>